<evidence type="ECO:0000256" key="8">
    <source>
        <dbReference type="RuleBase" id="RU369118"/>
    </source>
</evidence>
<keyword evidence="3 8" id="KW-0547">Nucleotide-binding</keyword>
<evidence type="ECO:0000259" key="9">
    <source>
        <dbReference type="PROSITE" id="PS50011"/>
    </source>
</evidence>
<dbReference type="GO" id="GO:0051726">
    <property type="term" value="P:regulation of cell cycle"/>
    <property type="evidence" value="ECO:0007669"/>
    <property type="project" value="TreeGrafter"/>
</dbReference>
<dbReference type="STRING" id="289078.A0A2X0KE93"/>
<dbReference type="InterPro" id="IPR008271">
    <property type="entry name" value="Ser/Thr_kinase_AS"/>
</dbReference>
<comment type="function">
    <text evidence="8">Catalytic subunit of a constitutively active serine/threonine-protein kinase complex that phosphorylates a large number of substrates containing acidic residues C-terminal to the phosphorylated serine or threonine.</text>
</comment>
<dbReference type="Proteomes" id="UP000249723">
    <property type="component" value="Unassembled WGS sequence"/>
</dbReference>
<feature type="domain" description="Protein kinase" evidence="9">
    <location>
        <begin position="40"/>
        <end position="347"/>
    </location>
</feature>
<dbReference type="PROSITE" id="PS00108">
    <property type="entry name" value="PROTEIN_KINASE_ST"/>
    <property type="match status" value="1"/>
</dbReference>
<dbReference type="GO" id="GO:0006974">
    <property type="term" value="P:DNA damage response"/>
    <property type="evidence" value="ECO:0007669"/>
    <property type="project" value="TreeGrafter"/>
</dbReference>
<comment type="catalytic activity">
    <reaction evidence="7 8">
        <text>L-seryl-[protein] + ATP = O-phospho-L-seryl-[protein] + ADP + H(+)</text>
        <dbReference type="Rhea" id="RHEA:17989"/>
        <dbReference type="Rhea" id="RHEA-COMP:9863"/>
        <dbReference type="Rhea" id="RHEA-COMP:11604"/>
        <dbReference type="ChEBI" id="CHEBI:15378"/>
        <dbReference type="ChEBI" id="CHEBI:29999"/>
        <dbReference type="ChEBI" id="CHEBI:30616"/>
        <dbReference type="ChEBI" id="CHEBI:83421"/>
        <dbReference type="ChEBI" id="CHEBI:456216"/>
        <dbReference type="EC" id="2.7.11.1"/>
    </reaction>
</comment>
<dbReference type="PROSITE" id="PS50011">
    <property type="entry name" value="PROTEIN_KINASE_DOM"/>
    <property type="match status" value="1"/>
</dbReference>
<dbReference type="PANTHER" id="PTHR24054">
    <property type="entry name" value="CASEIN KINASE II SUBUNIT ALPHA"/>
    <property type="match status" value="1"/>
</dbReference>
<dbReference type="SUPFAM" id="SSF56112">
    <property type="entry name" value="Protein kinase-like (PK-like)"/>
    <property type="match status" value="1"/>
</dbReference>
<dbReference type="GO" id="GO:0006356">
    <property type="term" value="P:regulation of transcription by RNA polymerase I"/>
    <property type="evidence" value="ECO:0007669"/>
    <property type="project" value="TreeGrafter"/>
</dbReference>
<name>A0A2X0KE93_9BASI</name>
<keyword evidence="4 8" id="KW-0418">Kinase</keyword>
<dbReference type="OrthoDB" id="10254671at2759"/>
<evidence type="ECO:0000256" key="7">
    <source>
        <dbReference type="ARBA" id="ARBA00048679"/>
    </source>
</evidence>
<evidence type="ECO:0000256" key="3">
    <source>
        <dbReference type="ARBA" id="ARBA00022741"/>
    </source>
</evidence>
<comment type="catalytic activity">
    <reaction evidence="6 8">
        <text>L-threonyl-[protein] + ATP = O-phospho-L-threonyl-[protein] + ADP + H(+)</text>
        <dbReference type="Rhea" id="RHEA:46608"/>
        <dbReference type="Rhea" id="RHEA-COMP:11060"/>
        <dbReference type="Rhea" id="RHEA-COMP:11605"/>
        <dbReference type="ChEBI" id="CHEBI:15378"/>
        <dbReference type="ChEBI" id="CHEBI:30013"/>
        <dbReference type="ChEBI" id="CHEBI:30616"/>
        <dbReference type="ChEBI" id="CHEBI:61977"/>
        <dbReference type="ChEBI" id="CHEBI:456216"/>
        <dbReference type="EC" id="2.7.11.1"/>
    </reaction>
</comment>
<dbReference type="FunFam" id="1.10.510.10:FF:000059">
    <property type="entry name" value="Casein kinase II subunit alpha"/>
    <property type="match status" value="1"/>
</dbReference>
<dbReference type="Gene3D" id="3.30.200.20">
    <property type="entry name" value="Phosphorylase Kinase, domain 1"/>
    <property type="match status" value="1"/>
</dbReference>
<evidence type="ECO:0000256" key="4">
    <source>
        <dbReference type="ARBA" id="ARBA00022777"/>
    </source>
</evidence>
<keyword evidence="2 8" id="KW-0808">Transferase</keyword>
<evidence type="ECO:0000256" key="6">
    <source>
        <dbReference type="ARBA" id="ARBA00047899"/>
    </source>
</evidence>
<dbReference type="FunFam" id="3.30.200.20:FF:000088">
    <property type="entry name" value="Casein kinase II subunit alpha"/>
    <property type="match status" value="1"/>
</dbReference>
<dbReference type="GO" id="GO:0005634">
    <property type="term" value="C:nucleus"/>
    <property type="evidence" value="ECO:0007669"/>
    <property type="project" value="UniProtKB-SubCell"/>
</dbReference>
<keyword evidence="8" id="KW-0539">Nucleus</keyword>
<dbReference type="GO" id="GO:0005524">
    <property type="term" value="F:ATP binding"/>
    <property type="evidence" value="ECO:0007669"/>
    <property type="project" value="UniProtKB-UniRule"/>
</dbReference>
<dbReference type="EC" id="2.7.11.1" evidence="8"/>
<keyword evidence="1 8" id="KW-0723">Serine/threonine-protein kinase</keyword>
<dbReference type="InterPro" id="IPR000719">
    <property type="entry name" value="Prot_kinase_dom"/>
</dbReference>
<evidence type="ECO:0000256" key="5">
    <source>
        <dbReference type="ARBA" id="ARBA00022840"/>
    </source>
</evidence>
<dbReference type="AlphaFoldDB" id="A0A2X0KE93"/>
<keyword evidence="11" id="KW-1185">Reference proteome</keyword>
<sequence>MDSTDAPSISRVYADANTERGATWYDYDQLAISWGNQEQYEIVNRLGRGKYSEVFGGVDVCHGYRKICIKVLKPIKKKKVKRELKILMVSVQGRDCLESPFKYKLAIPQNLRGGPNCIELLDVVRDARSNTPALITEFVNNMDSKLLYPTFSDYDVRYYIYELLKALDYCHSHGIIHRDVKPLNILIDHQQKKLRLVDFGLAEFYIKGVELNVRVASRYYKGPELLVEFGYYDYSLDMWSVGCTFGSMIFRRDPLFHGHDNNDQLCKITRVLGTTDFWAYLDKYQIEIDANLDALIGTHSRKPWLKYLTSENQRFISNEAIDLLDKLVRYDHQERLTAKEAMQHPYFAAVAQADQERQQGEQGQ</sequence>
<comment type="subcellular location">
    <subcellularLocation>
        <location evidence="8">Nucleus</location>
    </subcellularLocation>
</comment>
<proteinExistence type="inferred from homology"/>
<dbReference type="GO" id="GO:0005829">
    <property type="term" value="C:cytosol"/>
    <property type="evidence" value="ECO:0007669"/>
    <property type="project" value="TreeGrafter"/>
</dbReference>
<dbReference type="GO" id="GO:0006359">
    <property type="term" value="P:regulation of transcription by RNA polymerase III"/>
    <property type="evidence" value="ECO:0007669"/>
    <property type="project" value="TreeGrafter"/>
</dbReference>
<dbReference type="CDD" id="cd14132">
    <property type="entry name" value="STKc_CK2_alpha"/>
    <property type="match status" value="1"/>
</dbReference>
<keyword evidence="5 8" id="KW-0067">ATP-binding</keyword>
<dbReference type="GO" id="GO:0005956">
    <property type="term" value="C:protein kinase CK2 complex"/>
    <property type="evidence" value="ECO:0007669"/>
    <property type="project" value="TreeGrafter"/>
</dbReference>
<dbReference type="SMART" id="SM00220">
    <property type="entry name" value="S_TKc"/>
    <property type="match status" value="1"/>
</dbReference>
<comment type="subunit">
    <text evidence="8">Heterotetramer.</text>
</comment>
<evidence type="ECO:0000313" key="10">
    <source>
        <dbReference type="EMBL" id="SCZ89066.1"/>
    </source>
</evidence>
<evidence type="ECO:0000256" key="2">
    <source>
        <dbReference type="ARBA" id="ARBA00022679"/>
    </source>
</evidence>
<evidence type="ECO:0000313" key="11">
    <source>
        <dbReference type="Proteomes" id="UP000249723"/>
    </source>
</evidence>
<comment type="similarity">
    <text evidence="8">Belongs to the protein kinase superfamily. Ser/Thr protein kinase family. CK2 subfamily.</text>
</comment>
<dbReference type="GO" id="GO:0106310">
    <property type="term" value="F:protein serine kinase activity"/>
    <property type="evidence" value="ECO:0007669"/>
    <property type="project" value="UniProtKB-UniRule"/>
</dbReference>
<dbReference type="InterPro" id="IPR045216">
    <property type="entry name" value="CK2_alpha"/>
</dbReference>
<dbReference type="Gene3D" id="1.10.510.10">
    <property type="entry name" value="Transferase(Phosphotransferase) domain 1"/>
    <property type="match status" value="1"/>
</dbReference>
<gene>
    <name evidence="10" type="ORF">BZ3500_MVSOF-1268-A1-R1_CHR1-1G00929</name>
</gene>
<dbReference type="PANTHER" id="PTHR24054:SF0">
    <property type="entry name" value="CASEIN KINASE II SUBUNIT ALPHA"/>
    <property type="match status" value="1"/>
</dbReference>
<dbReference type="InterPro" id="IPR011009">
    <property type="entry name" value="Kinase-like_dom_sf"/>
</dbReference>
<accession>A0A2X0KE93</accession>
<dbReference type="EMBL" id="FMWP01000013">
    <property type="protein sequence ID" value="SCZ89066.1"/>
    <property type="molecule type" value="Genomic_DNA"/>
</dbReference>
<reference evidence="11" key="1">
    <citation type="submission" date="2016-10" db="EMBL/GenBank/DDBJ databases">
        <authorList>
            <person name="Jeantristanb JTB J.-T."/>
            <person name="Ricardo R."/>
        </authorList>
    </citation>
    <scope>NUCLEOTIDE SEQUENCE [LARGE SCALE GENOMIC DNA]</scope>
</reference>
<organism evidence="10 11">
    <name type="scientific">Microbotryum saponariae</name>
    <dbReference type="NCBI Taxonomy" id="289078"/>
    <lineage>
        <taxon>Eukaryota</taxon>
        <taxon>Fungi</taxon>
        <taxon>Dikarya</taxon>
        <taxon>Basidiomycota</taxon>
        <taxon>Pucciniomycotina</taxon>
        <taxon>Microbotryomycetes</taxon>
        <taxon>Microbotryales</taxon>
        <taxon>Microbotryaceae</taxon>
        <taxon>Microbotryum</taxon>
    </lineage>
</organism>
<evidence type="ECO:0000256" key="1">
    <source>
        <dbReference type="ARBA" id="ARBA00022527"/>
    </source>
</evidence>
<protein>
    <recommendedName>
        <fullName evidence="8">Casein kinase II subunit alpha</fullName>
        <shortName evidence="8">CK II alpha</shortName>
        <ecNumber evidence="8">2.7.11.1</ecNumber>
    </recommendedName>
</protein>
<dbReference type="GO" id="GO:0004674">
    <property type="term" value="F:protein serine/threonine kinase activity"/>
    <property type="evidence" value="ECO:0007669"/>
    <property type="project" value="UniProtKB-UniRule"/>
</dbReference>
<dbReference type="Pfam" id="PF00069">
    <property type="entry name" value="Pkinase"/>
    <property type="match status" value="1"/>
</dbReference>